<evidence type="ECO:0000313" key="3">
    <source>
        <dbReference type="EMBL" id="CAA9892287.1"/>
    </source>
</evidence>
<dbReference type="EMBL" id="CADCXN010000095">
    <property type="protein sequence ID" value="CAA9892287.1"/>
    <property type="molecule type" value="Genomic_DNA"/>
</dbReference>
<reference evidence="3 4" key="1">
    <citation type="submission" date="2020-02" db="EMBL/GenBank/DDBJ databases">
        <authorList>
            <person name="Hogendoorn C."/>
        </authorList>
    </citation>
    <scope>NUCLEOTIDE SEQUENCE [LARGE SCALE GENOMIC DNA]</scope>
    <source>
        <strain evidence="3">METHB21</strain>
    </source>
</reference>
<feature type="transmembrane region" description="Helical" evidence="1">
    <location>
        <begin position="412"/>
        <end position="431"/>
    </location>
</feature>
<feature type="domain" description="VanZ-like" evidence="2">
    <location>
        <begin position="17"/>
        <end position="116"/>
    </location>
</feature>
<sequence>MQRTFFYLVCVFIAYGSLYPFEFYAQISQESIEAFLFSWRPSSSRGDVLGNIALFIPFGFLGYRLQPLWRLSLIGLLVAFGLQAAQLYLPTRLPALYDVYWNLAGIAIGFAGAYLLNPYALFQDSRIIAEKHSAIALLMLWGASQLLPLVPTLDWQSYKNAVKPLILSPRFVEADFLFLTVAWMVAAHFTEEVLGKLWRGIYLLISIMLVLALKIVIVRNQLNLSDLLAGITAAALFPLARQTTHSRTDLWAWLLLFSYLISALFPLQLQSETKSFSWLPFSGFLDGSMVANSRALCKKLFVFAGIFLLLKKAKSFSLLTVSAVTVVVTLVELWQLWIAGRTAEITDPLLVILMAWLIAQTQMAAPSRPEVQEGAVIQAAAILRASFLSQSTNTSLKANDEVLINRAQKRNVIFTGFAASLAIAFCFYVIVRLPNVPYNVRELFRYGGTGIDLFIFGLALLAMGAGPAWMGRNIATSKKPVLKAPYAAIIVSITIYFLIYKSVSWESMKDITGSQIFVHLVGDEGALGEVGKAIVAVIGADNLQSVANNFEPVVRFGALFGPIIIFLGLIFASFFQNHSGSVAQSSQSFLSFCRQLFIYVIYMLPWLYFCKVIAFDWSSTDNLYELIAPEGDYGMGGGGYLYGLIGLISLLAGCLAWFAANGNNANAMALLALSIVSVAPGWLLLNAGLTDNVGKYGLNFSGVDFLLGPDRRHLLSTTELILRWAGLQFFATVGLAFGAMLYLKWSRPVVGSKTRGWAKNTPVKGRVLVELRVPLEHNQVKFLKGLAVQMGENFSSTLVLIISFLQEEMERSIGVQKLVYDEIKKYAEQKENKISGHLAVLKLPAAQVKTITQIQINAEVGGLDVIGGLVAIFRRVAISTGPSQSDLRNR</sequence>
<keyword evidence="1" id="KW-0812">Transmembrane</keyword>
<feature type="transmembrane region" description="Helical" evidence="1">
    <location>
        <begin position="72"/>
        <end position="89"/>
    </location>
</feature>
<feature type="transmembrane region" description="Helical" evidence="1">
    <location>
        <begin position="596"/>
        <end position="619"/>
    </location>
</feature>
<gene>
    <name evidence="3" type="ORF">METHB2_630015</name>
</gene>
<feature type="transmembrane region" description="Helical" evidence="1">
    <location>
        <begin position="667"/>
        <end position="685"/>
    </location>
</feature>
<comment type="caution">
    <text evidence="3">The sequence shown here is derived from an EMBL/GenBank/DDBJ whole genome shotgun (WGS) entry which is preliminary data.</text>
</comment>
<feature type="transmembrane region" description="Helical" evidence="1">
    <location>
        <begin position="451"/>
        <end position="469"/>
    </location>
</feature>
<feature type="transmembrane region" description="Helical" evidence="1">
    <location>
        <begin position="252"/>
        <end position="269"/>
    </location>
</feature>
<protein>
    <recommendedName>
        <fullName evidence="2">VanZ-like domain-containing protein</fullName>
    </recommendedName>
</protein>
<organism evidence="3 4">
    <name type="scientific">Candidatus Methylobacter favarea</name>
    <dbReference type="NCBI Taxonomy" id="2707345"/>
    <lineage>
        <taxon>Bacteria</taxon>
        <taxon>Pseudomonadati</taxon>
        <taxon>Pseudomonadota</taxon>
        <taxon>Gammaproteobacteria</taxon>
        <taxon>Methylococcales</taxon>
        <taxon>Methylococcaceae</taxon>
        <taxon>Methylobacter</taxon>
    </lineage>
</organism>
<accession>A0A8S0YAN9</accession>
<dbReference type="AlphaFoldDB" id="A0A8S0YAN9"/>
<feature type="transmembrane region" description="Helical" evidence="1">
    <location>
        <begin position="721"/>
        <end position="743"/>
    </location>
</feature>
<feature type="transmembrane region" description="Helical" evidence="1">
    <location>
        <begin position="481"/>
        <end position="499"/>
    </location>
</feature>
<keyword evidence="1" id="KW-1133">Transmembrane helix</keyword>
<dbReference type="InterPro" id="IPR006976">
    <property type="entry name" value="VanZ-like"/>
</dbReference>
<dbReference type="RefSeq" id="WP_174627073.1">
    <property type="nucleotide sequence ID" value="NZ_CADCXN010000095.1"/>
</dbReference>
<feature type="transmembrane region" description="Helical" evidence="1">
    <location>
        <begin position="171"/>
        <end position="189"/>
    </location>
</feature>
<keyword evidence="1" id="KW-0472">Membrane</keyword>
<dbReference type="Pfam" id="PF04892">
    <property type="entry name" value="VanZ"/>
    <property type="match status" value="1"/>
</dbReference>
<evidence type="ECO:0000256" key="1">
    <source>
        <dbReference type="SAM" id="Phobius"/>
    </source>
</evidence>
<evidence type="ECO:0000313" key="4">
    <source>
        <dbReference type="Proteomes" id="UP000494216"/>
    </source>
</evidence>
<feature type="transmembrane region" description="Helical" evidence="1">
    <location>
        <begin position="316"/>
        <end position="337"/>
    </location>
</feature>
<feature type="transmembrane region" description="Helical" evidence="1">
    <location>
        <begin position="48"/>
        <end position="65"/>
    </location>
</feature>
<feature type="transmembrane region" description="Helical" evidence="1">
    <location>
        <begin position="289"/>
        <end position="309"/>
    </location>
</feature>
<feature type="transmembrane region" description="Helical" evidence="1">
    <location>
        <begin position="639"/>
        <end position="660"/>
    </location>
</feature>
<feature type="transmembrane region" description="Helical" evidence="1">
    <location>
        <begin position="343"/>
        <end position="359"/>
    </location>
</feature>
<name>A0A8S0YAN9_9GAMM</name>
<feature type="transmembrane region" description="Helical" evidence="1">
    <location>
        <begin position="5"/>
        <end position="28"/>
    </location>
</feature>
<dbReference type="Proteomes" id="UP000494216">
    <property type="component" value="Unassembled WGS sequence"/>
</dbReference>
<feature type="transmembrane region" description="Helical" evidence="1">
    <location>
        <begin position="201"/>
        <end position="218"/>
    </location>
</feature>
<proteinExistence type="predicted"/>
<evidence type="ECO:0000259" key="2">
    <source>
        <dbReference type="Pfam" id="PF04892"/>
    </source>
</evidence>
<feature type="transmembrane region" description="Helical" evidence="1">
    <location>
        <begin position="101"/>
        <end position="122"/>
    </location>
</feature>
<keyword evidence="4" id="KW-1185">Reference proteome</keyword>
<feature type="transmembrane region" description="Helical" evidence="1">
    <location>
        <begin position="553"/>
        <end position="575"/>
    </location>
</feature>